<accession>A0AAV4MU46</accession>
<dbReference type="AlphaFoldDB" id="A0AAV4MU46"/>
<gene>
    <name evidence="1" type="ORF">CEXT_807051</name>
</gene>
<reference evidence="1 2" key="1">
    <citation type="submission" date="2021-06" db="EMBL/GenBank/DDBJ databases">
        <title>Caerostris extrusa draft genome.</title>
        <authorList>
            <person name="Kono N."/>
            <person name="Arakawa K."/>
        </authorList>
    </citation>
    <scope>NUCLEOTIDE SEQUENCE [LARGE SCALE GENOMIC DNA]</scope>
</reference>
<proteinExistence type="predicted"/>
<organism evidence="1 2">
    <name type="scientific">Caerostris extrusa</name>
    <name type="common">Bark spider</name>
    <name type="synonym">Caerostris bankana</name>
    <dbReference type="NCBI Taxonomy" id="172846"/>
    <lineage>
        <taxon>Eukaryota</taxon>
        <taxon>Metazoa</taxon>
        <taxon>Ecdysozoa</taxon>
        <taxon>Arthropoda</taxon>
        <taxon>Chelicerata</taxon>
        <taxon>Arachnida</taxon>
        <taxon>Araneae</taxon>
        <taxon>Araneomorphae</taxon>
        <taxon>Entelegynae</taxon>
        <taxon>Araneoidea</taxon>
        <taxon>Araneidae</taxon>
        <taxon>Caerostris</taxon>
    </lineage>
</organism>
<evidence type="ECO:0000313" key="2">
    <source>
        <dbReference type="Proteomes" id="UP001054945"/>
    </source>
</evidence>
<protein>
    <submittedName>
        <fullName evidence="1">Uncharacterized protein</fullName>
    </submittedName>
</protein>
<evidence type="ECO:0000313" key="1">
    <source>
        <dbReference type="EMBL" id="GIX74937.1"/>
    </source>
</evidence>
<comment type="caution">
    <text evidence="1">The sequence shown here is derived from an EMBL/GenBank/DDBJ whole genome shotgun (WGS) entry which is preliminary data.</text>
</comment>
<dbReference type="Proteomes" id="UP001054945">
    <property type="component" value="Unassembled WGS sequence"/>
</dbReference>
<keyword evidence="2" id="KW-1185">Reference proteome</keyword>
<sequence length="75" mass="8191">MNASEEGGVGDVEVPQKVGRWLSGCLAVGSALLKRHPQVRSCTPERPSVWFGDLGRSMRQAKWVDEGNGIFSYTV</sequence>
<dbReference type="EMBL" id="BPLR01020113">
    <property type="protein sequence ID" value="GIX74937.1"/>
    <property type="molecule type" value="Genomic_DNA"/>
</dbReference>
<name>A0AAV4MU46_CAEEX</name>